<reference evidence="1" key="2">
    <citation type="journal article" date="2021" name="Int. J. Food Microbiol.">
        <title>Safety demonstration of a microbial species for use in the food chain: Weissella confusa.</title>
        <authorList>
            <person name="Bourdichon F."/>
            <person name="Patrone V."/>
            <person name="Fontana A."/>
            <person name="Milani G."/>
            <person name="Morelli L."/>
        </authorList>
    </citation>
    <scope>NUCLEOTIDE SEQUENCE</scope>
    <source>
        <strain evidence="1">CCUG 30943</strain>
    </source>
</reference>
<dbReference type="Proteomes" id="UP000808038">
    <property type="component" value="Unassembled WGS sequence"/>
</dbReference>
<accession>A0AAE2V803</accession>
<evidence type="ECO:0000313" key="1">
    <source>
        <dbReference type="EMBL" id="MBJ7631647.1"/>
    </source>
</evidence>
<dbReference type="EMBL" id="JAAOCX010000001">
    <property type="protein sequence ID" value="MBJ7631647.1"/>
    <property type="molecule type" value="Genomic_DNA"/>
</dbReference>
<sequence>MATKRQKNHVDVVNRQKRHKKVAKIGNSLQLAAKVKLAKALVRHVRPNRRWQRLMYLYMSTWDKLIYLATDRYPDRLYLKRGDK</sequence>
<organism evidence="1 2">
    <name type="scientific">Weissella confusa</name>
    <name type="common">Lactobacillus confusus</name>
    <dbReference type="NCBI Taxonomy" id="1583"/>
    <lineage>
        <taxon>Bacteria</taxon>
        <taxon>Bacillati</taxon>
        <taxon>Bacillota</taxon>
        <taxon>Bacilli</taxon>
        <taxon>Lactobacillales</taxon>
        <taxon>Lactobacillaceae</taxon>
        <taxon>Weissella</taxon>
    </lineage>
</organism>
<dbReference type="AlphaFoldDB" id="A0AAE2V803"/>
<dbReference type="RefSeq" id="WP_135411113.1">
    <property type="nucleotide sequence ID" value="NZ_JAAOCW010000001.1"/>
</dbReference>
<name>A0AAE2V803_WEICO</name>
<reference evidence="1" key="1">
    <citation type="submission" date="2020-02" db="EMBL/GenBank/DDBJ databases">
        <authorList>
            <person name="Fontana A."/>
            <person name="Patrone V."/>
            <person name="Morelli L."/>
        </authorList>
    </citation>
    <scope>NUCLEOTIDE SEQUENCE</scope>
    <source>
        <strain evidence="1">CCUG 30943</strain>
    </source>
</reference>
<protein>
    <submittedName>
        <fullName evidence="1">Uncharacterized protein</fullName>
    </submittedName>
</protein>
<comment type="caution">
    <text evidence="1">The sequence shown here is derived from an EMBL/GenBank/DDBJ whole genome shotgun (WGS) entry which is preliminary data.</text>
</comment>
<proteinExistence type="predicted"/>
<evidence type="ECO:0000313" key="2">
    <source>
        <dbReference type="Proteomes" id="UP000808038"/>
    </source>
</evidence>
<gene>
    <name evidence="1" type="ORF">HAU43_00765</name>
</gene>